<dbReference type="Pfam" id="PF00164">
    <property type="entry name" value="Ribosom_S12_S23"/>
    <property type="match status" value="1"/>
</dbReference>
<dbReference type="GO" id="GO:0003735">
    <property type="term" value="F:structural constituent of ribosome"/>
    <property type="evidence" value="ECO:0007669"/>
    <property type="project" value="InterPro"/>
</dbReference>
<name>A0AAW2D9J7_9ROSI</name>
<dbReference type="InterPro" id="IPR012340">
    <property type="entry name" value="NA-bd_OB-fold"/>
</dbReference>
<dbReference type="EMBL" id="JAZDWU010000003">
    <property type="protein sequence ID" value="KAL0007267.1"/>
    <property type="molecule type" value="Genomic_DNA"/>
</dbReference>
<sequence>MISVQDLKAMQRRRRCFSGMMIFDDTNSGIEAKQPNSAIRICARVQLIENGKKIAAFVPDDGCLNYIEENDLAEHMAQGHMKEDFV</sequence>
<organism evidence="4 5">
    <name type="scientific">Lithocarpus litseifolius</name>
    <dbReference type="NCBI Taxonomy" id="425828"/>
    <lineage>
        <taxon>Eukaryota</taxon>
        <taxon>Viridiplantae</taxon>
        <taxon>Streptophyta</taxon>
        <taxon>Embryophyta</taxon>
        <taxon>Tracheophyta</taxon>
        <taxon>Spermatophyta</taxon>
        <taxon>Magnoliopsida</taxon>
        <taxon>eudicotyledons</taxon>
        <taxon>Gunneridae</taxon>
        <taxon>Pentapetalae</taxon>
        <taxon>rosids</taxon>
        <taxon>fabids</taxon>
        <taxon>Fagales</taxon>
        <taxon>Fagaceae</taxon>
        <taxon>Lithocarpus</taxon>
    </lineage>
</organism>
<dbReference type="FunFam" id="2.40.50.140:FF:000007">
    <property type="entry name" value="40S ribosomal protein S23"/>
    <property type="match status" value="1"/>
</dbReference>
<dbReference type="SUPFAM" id="SSF50249">
    <property type="entry name" value="Nucleic acid-binding proteins"/>
    <property type="match status" value="1"/>
</dbReference>
<dbReference type="AlphaFoldDB" id="A0AAW2D9J7"/>
<dbReference type="Proteomes" id="UP001459277">
    <property type="component" value="Unassembled WGS sequence"/>
</dbReference>
<evidence type="ECO:0000256" key="1">
    <source>
        <dbReference type="ARBA" id="ARBA00005657"/>
    </source>
</evidence>
<keyword evidence="5" id="KW-1185">Reference proteome</keyword>
<dbReference type="Gene3D" id="2.40.50.140">
    <property type="entry name" value="Nucleic acid-binding proteins"/>
    <property type="match status" value="1"/>
</dbReference>
<dbReference type="PROSITE" id="PS00055">
    <property type="entry name" value="RIBOSOMAL_S12"/>
    <property type="match status" value="1"/>
</dbReference>
<evidence type="ECO:0000256" key="3">
    <source>
        <dbReference type="ARBA" id="ARBA00023274"/>
    </source>
</evidence>
<reference evidence="4 5" key="1">
    <citation type="submission" date="2024-01" db="EMBL/GenBank/DDBJ databases">
        <title>A telomere-to-telomere, gap-free genome of sweet tea (Lithocarpus litseifolius).</title>
        <authorList>
            <person name="Zhou J."/>
        </authorList>
    </citation>
    <scope>NUCLEOTIDE SEQUENCE [LARGE SCALE GENOMIC DNA]</scope>
    <source>
        <strain evidence="4">Zhou-2022a</strain>
        <tissue evidence="4">Leaf</tissue>
    </source>
</reference>
<keyword evidence="2" id="KW-0689">Ribosomal protein</keyword>
<dbReference type="GO" id="GO:0005840">
    <property type="term" value="C:ribosome"/>
    <property type="evidence" value="ECO:0007669"/>
    <property type="project" value="UniProtKB-KW"/>
</dbReference>
<dbReference type="PANTHER" id="PTHR11652">
    <property type="entry name" value="30S RIBOSOMAL PROTEIN S12 FAMILY MEMBER"/>
    <property type="match status" value="1"/>
</dbReference>
<dbReference type="GO" id="GO:0006412">
    <property type="term" value="P:translation"/>
    <property type="evidence" value="ECO:0007669"/>
    <property type="project" value="InterPro"/>
</dbReference>
<keyword evidence="3" id="KW-0687">Ribonucleoprotein</keyword>
<protein>
    <submittedName>
        <fullName evidence="4">Uncharacterized protein</fullName>
    </submittedName>
</protein>
<evidence type="ECO:0000313" key="4">
    <source>
        <dbReference type="EMBL" id="KAL0007267.1"/>
    </source>
</evidence>
<dbReference type="InterPro" id="IPR006032">
    <property type="entry name" value="Ribosomal_uS12"/>
</dbReference>
<evidence type="ECO:0000313" key="5">
    <source>
        <dbReference type="Proteomes" id="UP001459277"/>
    </source>
</evidence>
<comment type="similarity">
    <text evidence="1">Belongs to the universal ribosomal protein uS12 family.</text>
</comment>
<comment type="caution">
    <text evidence="4">The sequence shown here is derived from an EMBL/GenBank/DDBJ whole genome shotgun (WGS) entry which is preliminary data.</text>
</comment>
<evidence type="ECO:0000256" key="2">
    <source>
        <dbReference type="ARBA" id="ARBA00022980"/>
    </source>
</evidence>
<accession>A0AAW2D9J7</accession>
<gene>
    <name evidence="4" type="ORF">SO802_008769</name>
</gene>
<proteinExistence type="inferred from homology"/>
<dbReference type="GO" id="GO:1990904">
    <property type="term" value="C:ribonucleoprotein complex"/>
    <property type="evidence" value="ECO:0007669"/>
    <property type="project" value="UniProtKB-KW"/>
</dbReference>